<organism evidence="1 2">
    <name type="scientific">candidate division WS6 bacterium OLB21</name>
    <dbReference type="NCBI Taxonomy" id="1617427"/>
    <lineage>
        <taxon>Bacteria</taxon>
        <taxon>Candidatus Dojkabacteria</taxon>
    </lineage>
</organism>
<gene>
    <name evidence="1" type="ORF">UZ20_WS6002000592</name>
</gene>
<name>A0A136KIK6_9BACT</name>
<reference evidence="1 2" key="1">
    <citation type="submission" date="2015-02" db="EMBL/GenBank/DDBJ databases">
        <title>Improved understanding of the partial-nitritation anammox process through 23 genomes representing the majority of the microbial community.</title>
        <authorList>
            <person name="Speth D.R."/>
            <person name="In T Zandt M."/>
            <person name="Guerrero Cruz S."/>
            <person name="Jetten M.S."/>
            <person name="Dutilh B.E."/>
        </authorList>
    </citation>
    <scope>NUCLEOTIDE SEQUENCE [LARGE SCALE GENOMIC DNA]</scope>
    <source>
        <strain evidence="1">OLB21</strain>
    </source>
</reference>
<dbReference type="EMBL" id="JYPD01000019">
    <property type="protein sequence ID" value="KXK09286.1"/>
    <property type="molecule type" value="Genomic_DNA"/>
</dbReference>
<evidence type="ECO:0000313" key="1">
    <source>
        <dbReference type="EMBL" id="KXK09286.1"/>
    </source>
</evidence>
<dbReference type="Proteomes" id="UP000070449">
    <property type="component" value="Unassembled WGS sequence"/>
</dbReference>
<dbReference type="AlphaFoldDB" id="A0A136KIK6"/>
<protein>
    <submittedName>
        <fullName evidence="1">Uncharacterized protein</fullName>
    </submittedName>
</protein>
<accession>A0A136KIK6</accession>
<dbReference type="STRING" id="1617427.UZ20_WS6002000592"/>
<proteinExistence type="predicted"/>
<comment type="caution">
    <text evidence="1">The sequence shown here is derived from an EMBL/GenBank/DDBJ whole genome shotgun (WGS) entry which is preliminary data.</text>
</comment>
<sequence length="144" mass="17101">MLDTFYTEPDIGYLEFYANAYEEIVQPYNKVRNYLTRKPYSEEKWKLNFDNPTLADGWDKNKVASYSTVILRRNHEFFLGIMKKGYNKLFTKAKDTQEAEVEPNHYELLNYKFCEGCSNKHTKDNNSIKRGCESLSKTLMMIMF</sequence>
<evidence type="ECO:0000313" key="2">
    <source>
        <dbReference type="Proteomes" id="UP000070449"/>
    </source>
</evidence>